<dbReference type="EMBL" id="FR823387">
    <property type="protein sequence ID" value="CBZ51918.1"/>
    <property type="molecule type" value="Genomic_DNA"/>
</dbReference>
<evidence type="ECO:0000313" key="3">
    <source>
        <dbReference type="Proteomes" id="UP000007494"/>
    </source>
</evidence>
<dbReference type="AlphaFoldDB" id="F0VDX5"/>
<dbReference type="Proteomes" id="UP000007494">
    <property type="component" value="Chromosome VI"/>
</dbReference>
<organism evidence="2 3">
    <name type="scientific">Neospora caninum (strain Liverpool)</name>
    <dbReference type="NCBI Taxonomy" id="572307"/>
    <lineage>
        <taxon>Eukaryota</taxon>
        <taxon>Sar</taxon>
        <taxon>Alveolata</taxon>
        <taxon>Apicomplexa</taxon>
        <taxon>Conoidasida</taxon>
        <taxon>Coccidia</taxon>
        <taxon>Eucoccidiorida</taxon>
        <taxon>Eimeriorina</taxon>
        <taxon>Sarcocystidae</taxon>
        <taxon>Neospora</taxon>
    </lineage>
</organism>
<sequence length="634" mass="71734">MPLGSYGFGGLPGSSGEATSEEPAEDHEEVTEEQLLSSLGGRTKDASSEPFEGVLTNEELREMVRQGYIHREDEHLEDPVSAPFLIDGPLFNGSSAFASPPYGPMPRMQPYNRSLSSIPTFADVGRPNVYSPSVPPENATSSVHEFWKFVENRTVDWEFFSPPGSRFERTETGVVMTPPIFPNRVYFFSREDVEDGVYDDPYADGLVRSEGASYLNPASPALRTGRRRDAHRRTDTGQKQKRRWRMDEVENDIPRGNWTLKNDIYKDMLDSIDWEREWPHACDQNYFKRSDVATLLGDNDRNEDCYWDPQFLGGVDTYPKAQAGGMNYTWPLFWVPWLAKKFPRRGGQPIKSEIFNLGGVEPLQASAEQRGEQGEENGANAREKNVSLVLWFYPDGCEASHPGFCAVKLVSRPGWNLPFRIKLWIKGSTVQVPLPPAPASAACKAAGGRQEARRGRKRTQDDGETGGETARWIKFRSAVTAGPFKREQADYVAYSLSFCRLLDKRSFICRPNPPFPPFLSPSSPIIFNPETDVVLGAAGDIELGVAIAEDDWEWDDGHWAMEQWLKLQSAYPDDLEIETILPASFTNSDMFENYKYRDIPDKHFAKYLPPMLPPLNFTDDELEQAYSFPRRHGY</sequence>
<dbReference type="OrthoDB" id="382094at2759"/>
<evidence type="ECO:0000313" key="2">
    <source>
        <dbReference type="EMBL" id="CBZ51918.1"/>
    </source>
</evidence>
<feature type="compositionally biased region" description="Acidic residues" evidence="1">
    <location>
        <begin position="19"/>
        <end position="32"/>
    </location>
</feature>
<dbReference type="eggNOG" id="ENOG502SMG2">
    <property type="taxonomic scope" value="Eukaryota"/>
</dbReference>
<protein>
    <submittedName>
        <fullName evidence="2">Uncharacterized protein</fullName>
    </submittedName>
</protein>
<feature type="region of interest" description="Disordered" evidence="1">
    <location>
        <begin position="217"/>
        <end position="242"/>
    </location>
</feature>
<accession>F0VDX5</accession>
<feature type="compositionally biased region" description="Gly residues" evidence="1">
    <location>
        <begin position="1"/>
        <end position="13"/>
    </location>
</feature>
<proteinExistence type="predicted"/>
<reference evidence="3" key="1">
    <citation type="journal article" date="2012" name="PLoS Pathog.">
        <title>Comparative genomics of the apicomplexan parasites Toxoplasma gondii and Neospora caninum: Coccidia differing in host range and transmission strategy.</title>
        <authorList>
            <person name="Reid A.J."/>
            <person name="Vermont S.J."/>
            <person name="Cotton J.A."/>
            <person name="Harris D."/>
            <person name="Hill-Cawthorne G.A."/>
            <person name="Konen-Waisman S."/>
            <person name="Latham S.M."/>
            <person name="Mourier T."/>
            <person name="Norton R."/>
            <person name="Quail M.A."/>
            <person name="Sanders M."/>
            <person name="Shanmugam D."/>
            <person name="Sohal A."/>
            <person name="Wasmuth J.D."/>
            <person name="Brunk B."/>
            <person name="Grigg M.E."/>
            <person name="Howard J.C."/>
            <person name="Parkinson J."/>
            <person name="Roos D.S."/>
            <person name="Trees A.J."/>
            <person name="Berriman M."/>
            <person name="Pain A."/>
            <person name="Wastling J.M."/>
        </authorList>
    </citation>
    <scope>NUCLEOTIDE SEQUENCE [LARGE SCALE GENOMIC DNA]</scope>
    <source>
        <strain evidence="3">Liverpool</strain>
    </source>
</reference>
<dbReference type="RefSeq" id="XP_003881951.1">
    <property type="nucleotide sequence ID" value="XM_003881902.1"/>
</dbReference>
<feature type="compositionally biased region" description="Basic and acidic residues" evidence="1">
    <location>
        <begin position="450"/>
        <end position="461"/>
    </location>
</feature>
<dbReference type="GeneID" id="13444627"/>
<gene>
    <name evidence="2" type="ORF">NCLIV_017100</name>
</gene>
<evidence type="ECO:0000256" key="1">
    <source>
        <dbReference type="SAM" id="MobiDB-lite"/>
    </source>
</evidence>
<dbReference type="VEuPathDB" id="ToxoDB:NCLIV_017100"/>
<dbReference type="InParanoid" id="F0VDX5"/>
<feature type="region of interest" description="Disordered" evidence="1">
    <location>
        <begin position="1"/>
        <end position="54"/>
    </location>
</feature>
<name>F0VDX5_NEOCL</name>
<feature type="region of interest" description="Disordered" evidence="1">
    <location>
        <begin position="445"/>
        <end position="467"/>
    </location>
</feature>
<dbReference type="OMA" id="IDWEREW"/>
<keyword evidence="3" id="KW-1185">Reference proteome</keyword>